<evidence type="ECO:0000313" key="2">
    <source>
        <dbReference type="WBParaSite" id="PEQ_0000721601-mRNA-1"/>
    </source>
</evidence>
<organism evidence="1 2">
    <name type="scientific">Parascaris equorum</name>
    <name type="common">Equine roundworm</name>
    <dbReference type="NCBI Taxonomy" id="6256"/>
    <lineage>
        <taxon>Eukaryota</taxon>
        <taxon>Metazoa</taxon>
        <taxon>Ecdysozoa</taxon>
        <taxon>Nematoda</taxon>
        <taxon>Chromadorea</taxon>
        <taxon>Rhabditida</taxon>
        <taxon>Spirurina</taxon>
        <taxon>Ascaridomorpha</taxon>
        <taxon>Ascaridoidea</taxon>
        <taxon>Ascarididae</taxon>
        <taxon>Parascaris</taxon>
    </lineage>
</organism>
<keyword evidence="1" id="KW-1185">Reference proteome</keyword>
<dbReference type="Proteomes" id="UP000887564">
    <property type="component" value="Unplaced"/>
</dbReference>
<evidence type="ECO:0000313" key="1">
    <source>
        <dbReference type="Proteomes" id="UP000887564"/>
    </source>
</evidence>
<reference evidence="2" key="1">
    <citation type="submission" date="2022-11" db="UniProtKB">
        <authorList>
            <consortium name="WormBaseParasite"/>
        </authorList>
    </citation>
    <scope>IDENTIFICATION</scope>
</reference>
<sequence>MRLMLTVDVSLPLITSITLDTNRKPCLRAIVPLCVAFFSYTYCRQFMSVMLLCAVAERTDYVRCFTIIEVVL</sequence>
<proteinExistence type="predicted"/>
<name>A0A914RLP4_PAREQ</name>
<accession>A0A914RLP4</accession>
<dbReference type="WBParaSite" id="PEQ_0000721601-mRNA-1">
    <property type="protein sequence ID" value="PEQ_0000721601-mRNA-1"/>
    <property type="gene ID" value="PEQ_0000721601"/>
</dbReference>
<protein>
    <submittedName>
        <fullName evidence="2">Uncharacterized protein</fullName>
    </submittedName>
</protein>
<dbReference type="AlphaFoldDB" id="A0A914RLP4"/>